<protein>
    <recommendedName>
        <fullName evidence="5">Acetyltransferase</fullName>
        <ecNumber evidence="5">2.3.1.-</ecNumber>
    </recommendedName>
</protein>
<name>A0ABZ2SP27_9ENTE</name>
<dbReference type="InterPro" id="IPR039369">
    <property type="entry name" value="LacA-like"/>
</dbReference>
<sequence>MEKDFDYEQMLAGKLYFAPNIFPENGSLAGKKLAQQINQEPIENKEAIVALERKLFGKTGGFFYVNPPLYVDYGRHVEIGENFYANMDCVFLDVNKIIFGDNVMVGPRAGFYTAGHPTDPTVRIKDLEFGLPIKVEDNVWIGANATILPGVTIGKNSIVGAGAVVTKDVPENTIVGGNPAKVIRNITEKDKQKWETEMKEYYTKLEEHKC</sequence>
<dbReference type="Pfam" id="PF00132">
    <property type="entry name" value="Hexapep"/>
    <property type="match status" value="1"/>
</dbReference>
<evidence type="ECO:0000256" key="5">
    <source>
        <dbReference type="RuleBase" id="RU367021"/>
    </source>
</evidence>
<evidence type="ECO:0000256" key="2">
    <source>
        <dbReference type="ARBA" id="ARBA00022679"/>
    </source>
</evidence>
<comment type="similarity">
    <text evidence="1 5">Belongs to the transferase hexapeptide repeat family.</text>
</comment>
<dbReference type="InterPro" id="IPR001451">
    <property type="entry name" value="Hexapep"/>
</dbReference>
<dbReference type="InterPro" id="IPR018357">
    <property type="entry name" value="Hexapep_transf_CS"/>
</dbReference>
<keyword evidence="8" id="KW-1185">Reference proteome</keyword>
<keyword evidence="3" id="KW-0677">Repeat</keyword>
<dbReference type="PANTHER" id="PTHR43017">
    <property type="entry name" value="GALACTOSIDE O-ACETYLTRANSFERASE"/>
    <property type="match status" value="1"/>
</dbReference>
<organism evidence="7 8">
    <name type="scientific">Candidatus Enterococcus lowellii</name>
    <dbReference type="NCBI Taxonomy" id="2230877"/>
    <lineage>
        <taxon>Bacteria</taxon>
        <taxon>Bacillati</taxon>
        <taxon>Bacillota</taxon>
        <taxon>Bacilli</taxon>
        <taxon>Lactobacillales</taxon>
        <taxon>Enterococcaceae</taxon>
        <taxon>Enterococcus</taxon>
    </lineage>
</organism>
<dbReference type="Gene3D" id="2.160.10.10">
    <property type="entry name" value="Hexapeptide repeat proteins"/>
    <property type="match status" value="1"/>
</dbReference>
<dbReference type="RefSeq" id="WP_207940342.1">
    <property type="nucleotide sequence ID" value="NZ_CP147251.1"/>
</dbReference>
<feature type="domain" description="Maltose/galactoside acetyltransferase" evidence="6">
    <location>
        <begin position="7"/>
        <end position="61"/>
    </location>
</feature>
<accession>A0ABZ2SP27</accession>
<dbReference type="Pfam" id="PF12464">
    <property type="entry name" value="Mac"/>
    <property type="match status" value="1"/>
</dbReference>
<evidence type="ECO:0000313" key="7">
    <source>
        <dbReference type="EMBL" id="WYJ77537.1"/>
    </source>
</evidence>
<dbReference type="Proteomes" id="UP000664701">
    <property type="component" value="Chromosome"/>
</dbReference>
<dbReference type="CDD" id="cd03357">
    <property type="entry name" value="LbH_MAT_GAT"/>
    <property type="match status" value="1"/>
</dbReference>
<keyword evidence="2 5" id="KW-0808">Transferase</keyword>
<evidence type="ECO:0000256" key="1">
    <source>
        <dbReference type="ARBA" id="ARBA00007274"/>
    </source>
</evidence>
<dbReference type="InterPro" id="IPR011004">
    <property type="entry name" value="Trimer_LpxA-like_sf"/>
</dbReference>
<dbReference type="EMBL" id="CP147251">
    <property type="protein sequence ID" value="WYJ77537.1"/>
    <property type="molecule type" value="Genomic_DNA"/>
</dbReference>
<evidence type="ECO:0000256" key="4">
    <source>
        <dbReference type="ARBA" id="ARBA00023315"/>
    </source>
</evidence>
<dbReference type="SMART" id="SM01266">
    <property type="entry name" value="Mac"/>
    <property type="match status" value="1"/>
</dbReference>
<evidence type="ECO:0000259" key="6">
    <source>
        <dbReference type="SMART" id="SM01266"/>
    </source>
</evidence>
<dbReference type="PROSITE" id="PS00101">
    <property type="entry name" value="HEXAPEP_TRANSFERASES"/>
    <property type="match status" value="1"/>
</dbReference>
<gene>
    <name evidence="7" type="ORF">DOK78_002175</name>
</gene>
<evidence type="ECO:0000313" key="8">
    <source>
        <dbReference type="Proteomes" id="UP000664701"/>
    </source>
</evidence>
<dbReference type="PANTHER" id="PTHR43017:SF1">
    <property type="entry name" value="ACETYLTRANSFERASE YJL218W-RELATED"/>
    <property type="match status" value="1"/>
</dbReference>
<dbReference type="SUPFAM" id="SSF51161">
    <property type="entry name" value="Trimeric LpxA-like enzymes"/>
    <property type="match status" value="1"/>
</dbReference>
<dbReference type="EC" id="2.3.1.-" evidence="5"/>
<proteinExistence type="inferred from homology"/>
<reference evidence="7 8" key="1">
    <citation type="submission" date="2024-03" db="EMBL/GenBank/DDBJ databases">
        <title>The Genome Sequence of Enterococcus sp. DIV2402.</title>
        <authorList>
            <consortium name="The Broad Institute Genomics Platform"/>
            <consortium name="The Broad Institute Microbial Omics Core"/>
            <consortium name="The Broad Institute Genomic Center for Infectious Diseases"/>
            <person name="Earl A."/>
            <person name="Manson A."/>
            <person name="Gilmore M."/>
            <person name="Schwartman J."/>
            <person name="Shea T."/>
            <person name="Abouelleil A."/>
            <person name="Cao P."/>
            <person name="Chapman S."/>
            <person name="Cusick C."/>
            <person name="Young S."/>
            <person name="Neafsey D."/>
            <person name="Nusbaum C."/>
            <person name="Birren B."/>
        </authorList>
    </citation>
    <scope>NUCLEOTIDE SEQUENCE [LARGE SCALE GENOMIC DNA]</scope>
    <source>
        <strain evidence="7 8">DIV2402</strain>
    </source>
</reference>
<dbReference type="InterPro" id="IPR024688">
    <property type="entry name" value="Mac_dom"/>
</dbReference>
<evidence type="ECO:0000256" key="3">
    <source>
        <dbReference type="ARBA" id="ARBA00022737"/>
    </source>
</evidence>
<keyword evidence="4 5" id="KW-0012">Acyltransferase</keyword>